<dbReference type="EMBL" id="JBEDUW010000001">
    <property type="protein sequence ID" value="KAK9948515.1"/>
    <property type="molecule type" value="Genomic_DNA"/>
</dbReference>
<organism evidence="2 3">
    <name type="scientific">Rubus argutus</name>
    <name type="common">Southern blackberry</name>
    <dbReference type="NCBI Taxonomy" id="59490"/>
    <lineage>
        <taxon>Eukaryota</taxon>
        <taxon>Viridiplantae</taxon>
        <taxon>Streptophyta</taxon>
        <taxon>Embryophyta</taxon>
        <taxon>Tracheophyta</taxon>
        <taxon>Spermatophyta</taxon>
        <taxon>Magnoliopsida</taxon>
        <taxon>eudicotyledons</taxon>
        <taxon>Gunneridae</taxon>
        <taxon>Pentapetalae</taxon>
        <taxon>rosids</taxon>
        <taxon>fabids</taxon>
        <taxon>Rosales</taxon>
        <taxon>Rosaceae</taxon>
        <taxon>Rosoideae</taxon>
        <taxon>Rosoideae incertae sedis</taxon>
        <taxon>Rubus</taxon>
    </lineage>
</organism>
<evidence type="ECO:0000256" key="1">
    <source>
        <dbReference type="SAM" id="MobiDB-lite"/>
    </source>
</evidence>
<evidence type="ECO:0000313" key="2">
    <source>
        <dbReference type="EMBL" id="KAK9948515.1"/>
    </source>
</evidence>
<sequence>MARPIKKEEEAKKNSVVVEVKTLEKPAPPPPTSAPQRPLSLAPVANAFDLLDEDSSDLISIVDAKKDDAFVAAEREEIEEEKRSSEGSQDEGQSGGEVM</sequence>
<feature type="region of interest" description="Disordered" evidence="1">
    <location>
        <begin position="74"/>
        <end position="99"/>
    </location>
</feature>
<proteinExistence type="predicted"/>
<accession>A0AAW1YIS4</accession>
<comment type="caution">
    <text evidence="2">The sequence shown here is derived from an EMBL/GenBank/DDBJ whole genome shotgun (WGS) entry which is preliminary data.</text>
</comment>
<dbReference type="Proteomes" id="UP001457282">
    <property type="component" value="Unassembled WGS sequence"/>
</dbReference>
<reference evidence="2 3" key="1">
    <citation type="journal article" date="2023" name="G3 (Bethesda)">
        <title>A chromosome-length genome assembly and annotation of blackberry (Rubus argutus, cv. 'Hillquist').</title>
        <authorList>
            <person name="Bruna T."/>
            <person name="Aryal R."/>
            <person name="Dudchenko O."/>
            <person name="Sargent D.J."/>
            <person name="Mead D."/>
            <person name="Buti M."/>
            <person name="Cavallini A."/>
            <person name="Hytonen T."/>
            <person name="Andres J."/>
            <person name="Pham M."/>
            <person name="Weisz D."/>
            <person name="Mascagni F."/>
            <person name="Usai G."/>
            <person name="Natali L."/>
            <person name="Bassil N."/>
            <person name="Fernandez G.E."/>
            <person name="Lomsadze A."/>
            <person name="Armour M."/>
            <person name="Olukolu B."/>
            <person name="Poorten T."/>
            <person name="Britton C."/>
            <person name="Davik J."/>
            <person name="Ashrafi H."/>
            <person name="Aiden E.L."/>
            <person name="Borodovsky M."/>
            <person name="Worthington M."/>
        </authorList>
    </citation>
    <scope>NUCLEOTIDE SEQUENCE [LARGE SCALE GENOMIC DNA]</scope>
    <source>
        <strain evidence="2">PI 553951</strain>
    </source>
</reference>
<gene>
    <name evidence="2" type="ORF">M0R45_004087</name>
</gene>
<name>A0AAW1YIS4_RUBAR</name>
<feature type="compositionally biased region" description="Basic and acidic residues" evidence="1">
    <location>
        <begin position="74"/>
        <end position="85"/>
    </location>
</feature>
<feature type="compositionally biased region" description="Basic and acidic residues" evidence="1">
    <location>
        <begin position="1"/>
        <end position="13"/>
    </location>
</feature>
<dbReference type="AlphaFoldDB" id="A0AAW1YIS4"/>
<feature type="region of interest" description="Disordered" evidence="1">
    <location>
        <begin position="1"/>
        <end position="39"/>
    </location>
</feature>
<evidence type="ECO:0000313" key="3">
    <source>
        <dbReference type="Proteomes" id="UP001457282"/>
    </source>
</evidence>
<protein>
    <submittedName>
        <fullName evidence="2">Uncharacterized protein</fullName>
    </submittedName>
</protein>
<keyword evidence="3" id="KW-1185">Reference proteome</keyword>